<dbReference type="InterPro" id="IPR036388">
    <property type="entry name" value="WH-like_DNA-bd_sf"/>
</dbReference>
<keyword evidence="3" id="KW-1185">Reference proteome</keyword>
<dbReference type="PANTHER" id="PTHR37936:SF3">
    <property type="entry name" value="TRANSPOSASE INSC FOR INSERTION ELEMENT IS2A-RELATED"/>
    <property type="match status" value="1"/>
</dbReference>
<dbReference type="PANTHER" id="PTHR37936">
    <property type="entry name" value="TRANSPOSASE INSC FOR INSERTION ELEMENT IS2A-RELATED"/>
    <property type="match status" value="1"/>
</dbReference>
<organism evidence="2 3">
    <name type="scientific">Novosphingobium fuchskuhlense</name>
    <dbReference type="NCBI Taxonomy" id="1117702"/>
    <lineage>
        <taxon>Bacteria</taxon>
        <taxon>Pseudomonadati</taxon>
        <taxon>Pseudomonadota</taxon>
        <taxon>Alphaproteobacteria</taxon>
        <taxon>Sphingomonadales</taxon>
        <taxon>Sphingomonadaceae</taxon>
        <taxon>Novosphingobium</taxon>
    </lineage>
</organism>
<reference evidence="2 3" key="1">
    <citation type="submission" date="2015-10" db="EMBL/GenBank/DDBJ databases">
        <title>Draft genome sequence of Novosphingobium fuchskuhlense DSM 25065 isolated from a surface water sample of the southwest basin of Lake Grosse Fuchskuhle.</title>
        <authorList>
            <person name="Ruckert C."/>
            <person name="Winkler A."/>
            <person name="Glaeser J."/>
            <person name="Grossart H.-P."/>
            <person name="Kalinowski J."/>
            <person name="Glaeser S."/>
        </authorList>
    </citation>
    <scope>NUCLEOTIDE SEQUENCE [LARGE SCALE GENOMIC DNA]</scope>
    <source>
        <strain evidence="2 3">FNE08-7</strain>
    </source>
</reference>
<dbReference type="NCBIfam" id="NF047595">
    <property type="entry name" value="IS66_ISRel24_TnpA"/>
    <property type="match status" value="1"/>
</dbReference>
<dbReference type="GO" id="GO:0043565">
    <property type="term" value="F:sequence-specific DNA binding"/>
    <property type="evidence" value="ECO:0007669"/>
    <property type="project" value="InterPro"/>
</dbReference>
<comment type="caution">
    <text evidence="2">The sequence shown here is derived from an EMBL/GenBank/DDBJ whole genome shotgun (WGS) entry which is preliminary data.</text>
</comment>
<dbReference type="OrthoDB" id="7476756at2"/>
<dbReference type="InterPro" id="IPR002514">
    <property type="entry name" value="Transposase_8"/>
</dbReference>
<dbReference type="EMBL" id="LLZS01000007">
    <property type="protein sequence ID" value="KUR71008.1"/>
    <property type="molecule type" value="Genomic_DNA"/>
</dbReference>
<dbReference type="GO" id="GO:0004803">
    <property type="term" value="F:transposase activity"/>
    <property type="evidence" value="ECO:0007669"/>
    <property type="project" value="InterPro"/>
</dbReference>
<evidence type="ECO:0000256" key="1">
    <source>
        <dbReference type="ARBA" id="ARBA00009964"/>
    </source>
</evidence>
<evidence type="ECO:0000313" key="2">
    <source>
        <dbReference type="EMBL" id="KUR71008.1"/>
    </source>
</evidence>
<dbReference type="RefSeq" id="WP_067909889.1">
    <property type="nucleotide sequence ID" value="NZ_KQ954245.1"/>
</dbReference>
<evidence type="ECO:0000313" key="3">
    <source>
        <dbReference type="Proteomes" id="UP000058012"/>
    </source>
</evidence>
<gene>
    <name evidence="2" type="ORF">AQZ52_09880</name>
</gene>
<dbReference type="Pfam" id="PF01527">
    <property type="entry name" value="HTH_Tnp_1"/>
    <property type="match status" value="1"/>
</dbReference>
<dbReference type="InterPro" id="IPR010921">
    <property type="entry name" value="Trp_repressor/repl_initiator"/>
</dbReference>
<sequence length="147" mass="16020">MTMSCDDAGTSGVQRFEVFTGAGRRRDWPDEVRASIVAESYSGRETVSAVARRHALSPSQLFTWRRELRKQMEERGVPLQAGPVFVPAVVEAAADVEPVPAARRSNKPRRSKVSAVELEIDGVAVKINRGADTGMITAVIEALKATR</sequence>
<dbReference type="Gene3D" id="1.10.10.10">
    <property type="entry name" value="Winged helix-like DNA-binding domain superfamily/Winged helix DNA-binding domain"/>
    <property type="match status" value="1"/>
</dbReference>
<name>A0A117UUC8_9SPHN</name>
<protein>
    <recommendedName>
        <fullName evidence="4">Transposase</fullName>
    </recommendedName>
</protein>
<dbReference type="SUPFAM" id="SSF48295">
    <property type="entry name" value="TrpR-like"/>
    <property type="match status" value="1"/>
</dbReference>
<comment type="similarity">
    <text evidence="1">Belongs to the transposase 8 family.</text>
</comment>
<accession>A0A117UUC8</accession>
<proteinExistence type="inferred from homology"/>
<dbReference type="Proteomes" id="UP000058012">
    <property type="component" value="Unassembled WGS sequence"/>
</dbReference>
<dbReference type="STRING" id="1117702.AQZ52_09880"/>
<evidence type="ECO:0008006" key="4">
    <source>
        <dbReference type="Google" id="ProtNLM"/>
    </source>
</evidence>
<dbReference type="AlphaFoldDB" id="A0A117UUC8"/>
<dbReference type="GO" id="GO:0006313">
    <property type="term" value="P:DNA transposition"/>
    <property type="evidence" value="ECO:0007669"/>
    <property type="project" value="InterPro"/>
</dbReference>